<dbReference type="PANTHER" id="PTHR30061:SF50">
    <property type="entry name" value="MALTOSE_MALTODEXTRIN-BINDING PERIPLASMIC PROTEIN"/>
    <property type="match status" value="1"/>
</dbReference>
<dbReference type="GO" id="GO:0055052">
    <property type="term" value="C:ATP-binding cassette (ABC) transporter complex, substrate-binding subunit-containing"/>
    <property type="evidence" value="ECO:0007669"/>
    <property type="project" value="TreeGrafter"/>
</dbReference>
<dbReference type="RefSeq" id="WP_091179273.1">
    <property type="nucleotide sequence ID" value="NZ_FOFA01000003.1"/>
</dbReference>
<name>A0A1H9FXW9_9ACTN</name>
<dbReference type="GO" id="GO:1901982">
    <property type="term" value="F:maltose binding"/>
    <property type="evidence" value="ECO:0007669"/>
    <property type="project" value="TreeGrafter"/>
</dbReference>
<dbReference type="Gene3D" id="3.40.190.10">
    <property type="entry name" value="Periplasmic binding protein-like II"/>
    <property type="match status" value="1"/>
</dbReference>
<dbReference type="PANTHER" id="PTHR30061">
    <property type="entry name" value="MALTOSE-BINDING PERIPLASMIC PROTEIN"/>
    <property type="match status" value="1"/>
</dbReference>
<dbReference type="InterPro" id="IPR006311">
    <property type="entry name" value="TAT_signal"/>
</dbReference>
<keyword evidence="3" id="KW-0732">Signal</keyword>
<reference evidence="5" key="1">
    <citation type="submission" date="2016-10" db="EMBL/GenBank/DDBJ databases">
        <authorList>
            <person name="Varghese N."/>
            <person name="Submissions S."/>
        </authorList>
    </citation>
    <scope>NUCLEOTIDE SEQUENCE [LARGE SCALE GENOMIC DNA]</scope>
    <source>
        <strain evidence="5">CGMCC 4.6856</strain>
    </source>
</reference>
<dbReference type="STRING" id="1036181.SAMN05421756_103418"/>
<protein>
    <submittedName>
        <fullName evidence="4">Multiple sugar transport system substrate-binding protein</fullName>
    </submittedName>
</protein>
<evidence type="ECO:0000313" key="4">
    <source>
        <dbReference type="EMBL" id="SEQ42443.1"/>
    </source>
</evidence>
<evidence type="ECO:0000256" key="1">
    <source>
        <dbReference type="ARBA" id="ARBA00008520"/>
    </source>
</evidence>
<dbReference type="SUPFAM" id="SSF53850">
    <property type="entry name" value="Periplasmic binding protein-like II"/>
    <property type="match status" value="1"/>
</dbReference>
<dbReference type="Pfam" id="PF01547">
    <property type="entry name" value="SBP_bac_1"/>
    <property type="match status" value="1"/>
</dbReference>
<dbReference type="EMBL" id="FOFA01000003">
    <property type="protein sequence ID" value="SEQ42443.1"/>
    <property type="molecule type" value="Genomic_DNA"/>
</dbReference>
<dbReference type="PROSITE" id="PS51318">
    <property type="entry name" value="TAT"/>
    <property type="match status" value="1"/>
</dbReference>
<dbReference type="GO" id="GO:0015768">
    <property type="term" value="P:maltose transport"/>
    <property type="evidence" value="ECO:0007669"/>
    <property type="project" value="TreeGrafter"/>
</dbReference>
<keyword evidence="4" id="KW-0762">Sugar transport</keyword>
<accession>A0A1H9FXW9</accession>
<proteinExistence type="inferred from homology"/>
<keyword evidence="2" id="KW-0813">Transport</keyword>
<organism evidence="4 5">
    <name type="scientific">Microlunatus flavus</name>
    <dbReference type="NCBI Taxonomy" id="1036181"/>
    <lineage>
        <taxon>Bacteria</taxon>
        <taxon>Bacillati</taxon>
        <taxon>Actinomycetota</taxon>
        <taxon>Actinomycetes</taxon>
        <taxon>Propionibacteriales</taxon>
        <taxon>Propionibacteriaceae</taxon>
        <taxon>Microlunatus</taxon>
    </lineage>
</organism>
<sequence length="459" mass="49273">MTTTTPLTSTARVDPQLSAIAAGFSRRRFLVLGGAGLALAACGGGNSPAGQPGAPDTGSGGADYTGPAVTLSFWNGFTGGDGDVIKKIVNEFNAAKPNVKVEMNIYQWADFFTKLPAAVSTGKGPDVACMHIDDIPTNAARNVIVPIDQVASALGLQESDFSPAVWQGGTYKGQRFGIPLDIHPLAMYWNKDVLDKAGIDAEKPPTNRSDYESVLAELKGKDTQGFWVSPFQFTGAFTYMSLLWQFGGDAFDAGVTKATFDSPQAVEALQWMVGMVDQGYSPKNVGQDADYIAFKNSKNAFNWNGIWQINDLKAQNKINWGVGPVPQIGSQQGVWGNSHQFVQLRQTKPDQNKVDATRYFINWVSQKSAEWATSGKIPAKKSVAESPEFKALKEEYSLAPEAAYVHFPPAVAGIGDALTELYNAVNSAVLGKASPQQALSDSAKRATQILQDNLKKYGA</sequence>
<comment type="similarity">
    <text evidence="1">Belongs to the bacterial solute-binding protein 1 family.</text>
</comment>
<dbReference type="InterPro" id="IPR006059">
    <property type="entry name" value="SBP"/>
</dbReference>
<dbReference type="AlphaFoldDB" id="A0A1H9FXW9"/>
<dbReference type="CDD" id="cd14748">
    <property type="entry name" value="PBP2_UgpB"/>
    <property type="match status" value="1"/>
</dbReference>
<evidence type="ECO:0000256" key="2">
    <source>
        <dbReference type="ARBA" id="ARBA00022448"/>
    </source>
</evidence>
<dbReference type="Proteomes" id="UP000198504">
    <property type="component" value="Unassembled WGS sequence"/>
</dbReference>
<gene>
    <name evidence="4" type="ORF">SAMN05421756_103418</name>
</gene>
<keyword evidence="5" id="KW-1185">Reference proteome</keyword>
<evidence type="ECO:0000313" key="5">
    <source>
        <dbReference type="Proteomes" id="UP000198504"/>
    </source>
</evidence>
<evidence type="ECO:0000256" key="3">
    <source>
        <dbReference type="ARBA" id="ARBA00022729"/>
    </source>
</evidence>
<dbReference type="GO" id="GO:0042956">
    <property type="term" value="P:maltodextrin transmembrane transport"/>
    <property type="evidence" value="ECO:0007669"/>
    <property type="project" value="TreeGrafter"/>
</dbReference>
<dbReference type="OrthoDB" id="7937990at2"/>